<name>A0AAV9PK93_9PEZI</name>
<gene>
    <name evidence="1" type="ORF">LTR77_001926</name>
</gene>
<keyword evidence="2" id="KW-1185">Reference proteome</keyword>
<dbReference type="Gene3D" id="3.50.50.60">
    <property type="entry name" value="FAD/NAD(P)-binding domain"/>
    <property type="match status" value="1"/>
</dbReference>
<proteinExistence type="predicted"/>
<dbReference type="GeneID" id="89923273"/>
<comment type="caution">
    <text evidence="1">The sequence shown here is derived from an EMBL/GenBank/DDBJ whole genome shotgun (WGS) entry which is preliminary data.</text>
</comment>
<sequence length="157" mass="17815">MQINEHALPDARLNHKTEAWEHSNVLIIGGGLTSVQLADVLIRRGVSKVHLLMRRGWQLKPFDVDLIWMSKFKSTARAASRSADSFEENLDIIKQARDGGSTTSRYQKILEGHIKRKRLVVHTHITVKTQSYCRDTKHRIIGSQPPLLALPEFDPSS</sequence>
<dbReference type="Proteomes" id="UP001337655">
    <property type="component" value="Unassembled WGS sequence"/>
</dbReference>
<dbReference type="AlphaFoldDB" id="A0AAV9PK93"/>
<evidence type="ECO:0000313" key="2">
    <source>
        <dbReference type="Proteomes" id="UP001337655"/>
    </source>
</evidence>
<dbReference type="PANTHER" id="PTHR38663">
    <property type="match status" value="1"/>
</dbReference>
<accession>A0AAV9PK93</accession>
<evidence type="ECO:0000313" key="1">
    <source>
        <dbReference type="EMBL" id="KAK5173245.1"/>
    </source>
</evidence>
<dbReference type="PANTHER" id="PTHR38663:SF1">
    <property type="entry name" value="L-ORNITHINE N(5)-MONOOXYGENASE"/>
    <property type="match status" value="1"/>
</dbReference>
<evidence type="ECO:0008006" key="3">
    <source>
        <dbReference type="Google" id="ProtNLM"/>
    </source>
</evidence>
<dbReference type="RefSeq" id="XP_064661940.1">
    <property type="nucleotide sequence ID" value="XM_064799185.1"/>
</dbReference>
<organism evidence="1 2">
    <name type="scientific">Saxophila tyrrhenica</name>
    <dbReference type="NCBI Taxonomy" id="1690608"/>
    <lineage>
        <taxon>Eukaryota</taxon>
        <taxon>Fungi</taxon>
        <taxon>Dikarya</taxon>
        <taxon>Ascomycota</taxon>
        <taxon>Pezizomycotina</taxon>
        <taxon>Dothideomycetes</taxon>
        <taxon>Dothideomycetidae</taxon>
        <taxon>Mycosphaerellales</taxon>
        <taxon>Extremaceae</taxon>
        <taxon>Saxophila</taxon>
    </lineage>
</organism>
<dbReference type="EMBL" id="JAVRRT010000003">
    <property type="protein sequence ID" value="KAK5173245.1"/>
    <property type="molecule type" value="Genomic_DNA"/>
</dbReference>
<reference evidence="1 2" key="1">
    <citation type="submission" date="2023-08" db="EMBL/GenBank/DDBJ databases">
        <title>Black Yeasts Isolated from many extreme environments.</title>
        <authorList>
            <person name="Coleine C."/>
            <person name="Stajich J.E."/>
            <person name="Selbmann L."/>
        </authorList>
    </citation>
    <scope>NUCLEOTIDE SEQUENCE [LARGE SCALE GENOMIC DNA]</scope>
    <source>
        <strain evidence="1 2">CCFEE 5935</strain>
    </source>
</reference>
<dbReference type="InterPro" id="IPR036188">
    <property type="entry name" value="FAD/NAD-bd_sf"/>
</dbReference>
<protein>
    <recommendedName>
        <fullName evidence="3">L-ornithine N(5)-oxygenase</fullName>
    </recommendedName>
</protein>
<dbReference type="SUPFAM" id="SSF51905">
    <property type="entry name" value="FAD/NAD(P)-binding domain"/>
    <property type="match status" value="1"/>
</dbReference>